<keyword evidence="6" id="KW-1185">Reference proteome</keyword>
<protein>
    <submittedName>
        <fullName evidence="5">XRE family transcriptional regulator</fullName>
    </submittedName>
</protein>
<dbReference type="InterPro" id="IPR001387">
    <property type="entry name" value="Cro/C1-type_HTH"/>
</dbReference>
<dbReference type="PROSITE" id="PS50943">
    <property type="entry name" value="HTH_CROC1"/>
    <property type="match status" value="1"/>
</dbReference>
<keyword evidence="2" id="KW-0238">DNA-binding</keyword>
<dbReference type="Gene3D" id="1.10.260.40">
    <property type="entry name" value="lambda repressor-like DNA-binding domains"/>
    <property type="match status" value="1"/>
</dbReference>
<evidence type="ECO:0000256" key="2">
    <source>
        <dbReference type="ARBA" id="ARBA00023125"/>
    </source>
</evidence>
<keyword evidence="3" id="KW-0804">Transcription</keyword>
<sequence length="117" mass="13249">MKDKKALKLVGARVRVLRKEKGLSQEALGEKGGFHFSYIGQVERGEKNVSLVNLAKIAEALEVNLIQLFAYVEEEMKITPMDRSIQEIVDMLREANEEKMKLAKNVLKEILKTDTSS</sequence>
<accession>A0A3P3TZM7</accession>
<comment type="caution">
    <text evidence="5">The sequence shown here is derived from an EMBL/GenBank/DDBJ whole genome shotgun (WGS) entry which is preliminary data.</text>
</comment>
<dbReference type="OrthoDB" id="9814553at2"/>
<gene>
    <name evidence="5" type="ORF">EHV15_07070</name>
</gene>
<evidence type="ECO:0000313" key="5">
    <source>
        <dbReference type="EMBL" id="RRJ62728.1"/>
    </source>
</evidence>
<dbReference type="InterPro" id="IPR050807">
    <property type="entry name" value="TransReg_Diox_bact_type"/>
</dbReference>
<dbReference type="CDD" id="cd00093">
    <property type="entry name" value="HTH_XRE"/>
    <property type="match status" value="1"/>
</dbReference>
<dbReference type="EMBL" id="RRCN01000001">
    <property type="protein sequence ID" value="RRJ62728.1"/>
    <property type="molecule type" value="Genomic_DNA"/>
</dbReference>
<keyword evidence="1" id="KW-0805">Transcription regulation</keyword>
<dbReference type="InterPro" id="IPR010982">
    <property type="entry name" value="Lambda_DNA-bd_dom_sf"/>
</dbReference>
<dbReference type="SMART" id="SM00530">
    <property type="entry name" value="HTH_XRE"/>
    <property type="match status" value="1"/>
</dbReference>
<dbReference type="GO" id="GO:0003677">
    <property type="term" value="F:DNA binding"/>
    <property type="evidence" value="ECO:0007669"/>
    <property type="project" value="UniProtKB-KW"/>
</dbReference>
<dbReference type="GO" id="GO:0005829">
    <property type="term" value="C:cytosol"/>
    <property type="evidence" value="ECO:0007669"/>
    <property type="project" value="TreeGrafter"/>
</dbReference>
<evidence type="ECO:0000256" key="3">
    <source>
        <dbReference type="ARBA" id="ARBA00023163"/>
    </source>
</evidence>
<dbReference type="RefSeq" id="WP_128630614.1">
    <property type="nucleotide sequence ID" value="NZ_RRCN01000001.1"/>
</dbReference>
<evidence type="ECO:0000313" key="6">
    <source>
        <dbReference type="Proteomes" id="UP000267017"/>
    </source>
</evidence>
<dbReference type="PANTHER" id="PTHR46797:SF23">
    <property type="entry name" value="HTH-TYPE TRANSCRIPTIONAL REGULATOR SUTR"/>
    <property type="match status" value="1"/>
</dbReference>
<dbReference type="SUPFAM" id="SSF47413">
    <property type="entry name" value="lambda repressor-like DNA-binding domains"/>
    <property type="match status" value="1"/>
</dbReference>
<proteinExistence type="predicted"/>
<organism evidence="5 6">
    <name type="scientific">Paenibacillus oralis</name>
    <dbReference type="NCBI Taxonomy" id="2490856"/>
    <lineage>
        <taxon>Bacteria</taxon>
        <taxon>Bacillati</taxon>
        <taxon>Bacillota</taxon>
        <taxon>Bacilli</taxon>
        <taxon>Bacillales</taxon>
        <taxon>Paenibacillaceae</taxon>
        <taxon>Paenibacillus</taxon>
    </lineage>
</organism>
<dbReference type="PANTHER" id="PTHR46797">
    <property type="entry name" value="HTH-TYPE TRANSCRIPTIONAL REGULATOR"/>
    <property type="match status" value="1"/>
</dbReference>
<reference evidence="5 6" key="1">
    <citation type="submission" date="2018-11" db="EMBL/GenBank/DDBJ databases">
        <title>Genome sequencing of Paenibacillus sp. KCOM 3021 (= ChDC PVNT-B20).</title>
        <authorList>
            <person name="Kook J.-K."/>
            <person name="Park S.-N."/>
            <person name="Lim Y.K."/>
        </authorList>
    </citation>
    <scope>NUCLEOTIDE SEQUENCE [LARGE SCALE GENOMIC DNA]</scope>
    <source>
        <strain evidence="5 6">KCOM 3021</strain>
    </source>
</reference>
<evidence type="ECO:0000256" key="1">
    <source>
        <dbReference type="ARBA" id="ARBA00023015"/>
    </source>
</evidence>
<name>A0A3P3TZM7_9BACL</name>
<dbReference type="GO" id="GO:0003700">
    <property type="term" value="F:DNA-binding transcription factor activity"/>
    <property type="evidence" value="ECO:0007669"/>
    <property type="project" value="TreeGrafter"/>
</dbReference>
<dbReference type="Proteomes" id="UP000267017">
    <property type="component" value="Unassembled WGS sequence"/>
</dbReference>
<feature type="domain" description="HTH cro/C1-type" evidence="4">
    <location>
        <begin position="14"/>
        <end position="68"/>
    </location>
</feature>
<dbReference type="AlphaFoldDB" id="A0A3P3TZM7"/>
<evidence type="ECO:0000259" key="4">
    <source>
        <dbReference type="PROSITE" id="PS50943"/>
    </source>
</evidence>
<dbReference type="Pfam" id="PF01381">
    <property type="entry name" value="HTH_3"/>
    <property type="match status" value="1"/>
</dbReference>